<dbReference type="GO" id="GO:0031410">
    <property type="term" value="C:cytoplasmic vesicle"/>
    <property type="evidence" value="ECO:0007669"/>
    <property type="project" value="TreeGrafter"/>
</dbReference>
<dbReference type="InterPro" id="IPR013783">
    <property type="entry name" value="Ig-like_fold"/>
</dbReference>
<proteinExistence type="predicted"/>
<evidence type="ECO:0000313" key="4">
    <source>
        <dbReference type="Proteomes" id="UP000296706"/>
    </source>
</evidence>
<dbReference type="SMART" id="SM00089">
    <property type="entry name" value="PKD"/>
    <property type="match status" value="2"/>
</dbReference>
<sequence>MKRRQYLTSVAAISAISTVGAVPASAQESQTISDPEGDDYGPGTYTYPTTDQLPVGCFDVTGVDIVSTDSAWEFTFQMGTVPNSFGSSSGFSVQAFQLYFHDPNAPDDAPATTEAREGAVSTFEEPYHYRRHVTGFGEAFEDAEGNSVGGDVSSSGNTSENTVTVPVPKGPFETDDVSELKVAILVFSQDGSGGVGGIRQNLAAEASDWTIGGVNEDAIDSAPRVMDLVAPDSVLDQQEALSYSAGSPPVIPLVPVANLVSGEAPSSGSPPTAAATADPGSVYGGEEVTLDASDATDPDGQTLSFQWTQTSGPEVSLSNASSAQATFTAPEVDAETTMEFEVEVSDPDGNAATASASVTVQFNAAPTADAGESVTASPGDSVTLDGSGSSDPEGGSLTYEWSQTGGPDVELSDSTAASPSFTAPDLDSTSTLTFELTVEDGQGKTATATVEVTVEVETTTTTMPTEEPTTDEPTTDEPTTESGDGDGGSDDTGSGFGPGFGVVSAAVGTAGGAAYAAKRVLGDEPAPEDE</sequence>
<feature type="compositionally biased region" description="Polar residues" evidence="1">
    <location>
        <begin position="412"/>
        <end position="428"/>
    </location>
</feature>
<feature type="compositionally biased region" description="Low complexity" evidence="1">
    <location>
        <begin position="454"/>
        <end position="467"/>
    </location>
</feature>
<keyword evidence="4" id="KW-1185">Reference proteome</keyword>
<evidence type="ECO:0000256" key="1">
    <source>
        <dbReference type="SAM" id="MobiDB-lite"/>
    </source>
</evidence>
<reference evidence="3 4" key="1">
    <citation type="journal article" date="2019" name="Nat. Commun.">
        <title>A new type of DNA phosphorothioation-based antiviral system in archaea.</title>
        <authorList>
            <person name="Xiong L."/>
            <person name="Liu S."/>
            <person name="Chen S."/>
            <person name="Xiao Y."/>
            <person name="Zhu B."/>
            <person name="Gao Y."/>
            <person name="Zhang Y."/>
            <person name="Chen B."/>
            <person name="Luo J."/>
            <person name="Deng Z."/>
            <person name="Chen X."/>
            <person name="Wang L."/>
            <person name="Chen S."/>
        </authorList>
    </citation>
    <scope>NUCLEOTIDE SEQUENCE [LARGE SCALE GENOMIC DNA]</scope>
    <source>
        <strain evidence="3 4">CBA1105</strain>
    </source>
</reference>
<dbReference type="SUPFAM" id="SSF49299">
    <property type="entry name" value="PKD domain"/>
    <property type="match status" value="2"/>
</dbReference>
<dbReference type="KEGG" id="hsn:DV733_03795"/>
<dbReference type="GO" id="GO:0016020">
    <property type="term" value="C:membrane"/>
    <property type="evidence" value="ECO:0007669"/>
    <property type="project" value="TreeGrafter"/>
</dbReference>
<feature type="domain" description="PKD/Chitinase" evidence="2">
    <location>
        <begin position="367"/>
        <end position="457"/>
    </location>
</feature>
<dbReference type="InterPro" id="IPR019248">
    <property type="entry name" value="Glucodextran_C"/>
</dbReference>
<feature type="compositionally biased region" description="Low complexity" evidence="1">
    <location>
        <begin position="385"/>
        <end position="396"/>
    </location>
</feature>
<dbReference type="RefSeq" id="WP_049993858.1">
    <property type="nucleotide sequence ID" value="NZ_CP031310.1"/>
</dbReference>
<dbReference type="InterPro" id="IPR029865">
    <property type="entry name" value="KIAA0319-like"/>
</dbReference>
<dbReference type="STRING" id="1457250.GCA_000755225_03058"/>
<feature type="domain" description="PKD/Chitinase" evidence="2">
    <location>
        <begin position="272"/>
        <end position="363"/>
    </location>
</feature>
<dbReference type="GeneID" id="39846958"/>
<dbReference type="OrthoDB" id="241964at2157"/>
<feature type="compositionally biased region" description="Low complexity" evidence="1">
    <location>
        <begin position="145"/>
        <end position="157"/>
    </location>
</feature>
<evidence type="ECO:0000259" key="2">
    <source>
        <dbReference type="SMART" id="SM00089"/>
    </source>
</evidence>
<dbReference type="InterPro" id="IPR022409">
    <property type="entry name" value="PKD/Chitinase_dom"/>
</dbReference>
<dbReference type="Proteomes" id="UP000296706">
    <property type="component" value="Chromosome"/>
</dbReference>
<dbReference type="InterPro" id="IPR035986">
    <property type="entry name" value="PKD_dom_sf"/>
</dbReference>
<name>A0A4D6HA60_9EURY</name>
<gene>
    <name evidence="3" type="ORF">DV733_03795</name>
</gene>
<feature type="region of interest" description="Disordered" evidence="1">
    <location>
        <begin position="368"/>
        <end position="428"/>
    </location>
</feature>
<feature type="compositionally biased region" description="Polar residues" evidence="1">
    <location>
        <begin position="299"/>
        <end position="324"/>
    </location>
</feature>
<feature type="region of interest" description="Disordered" evidence="1">
    <location>
        <begin position="24"/>
        <end position="43"/>
    </location>
</feature>
<feature type="region of interest" description="Disordered" evidence="1">
    <location>
        <begin position="262"/>
        <end position="324"/>
    </location>
</feature>
<dbReference type="AlphaFoldDB" id="A0A4D6HA60"/>
<dbReference type="SUPFAM" id="SSF49344">
    <property type="entry name" value="CBD9-like"/>
    <property type="match status" value="1"/>
</dbReference>
<dbReference type="Pfam" id="PF22352">
    <property type="entry name" value="K319L-like_PKD"/>
    <property type="match status" value="2"/>
</dbReference>
<feature type="compositionally biased region" description="Low complexity" evidence="1">
    <location>
        <begin position="262"/>
        <end position="281"/>
    </location>
</feature>
<dbReference type="Gene3D" id="2.60.40.10">
    <property type="entry name" value="Immunoglobulins"/>
    <property type="match status" value="2"/>
</dbReference>
<organism evidence="3 4">
    <name type="scientific">Halapricum salinum</name>
    <dbReference type="NCBI Taxonomy" id="1457250"/>
    <lineage>
        <taxon>Archaea</taxon>
        <taxon>Methanobacteriati</taxon>
        <taxon>Methanobacteriota</taxon>
        <taxon>Stenosarchaea group</taxon>
        <taxon>Halobacteria</taxon>
        <taxon>Halobacteriales</taxon>
        <taxon>Haloarculaceae</taxon>
        <taxon>Halapricum</taxon>
    </lineage>
</organism>
<dbReference type="Gene3D" id="2.60.40.1190">
    <property type="match status" value="1"/>
</dbReference>
<dbReference type="Pfam" id="PF09985">
    <property type="entry name" value="Glucodextran_C"/>
    <property type="match status" value="1"/>
</dbReference>
<accession>A0A4D6HA60</accession>
<feature type="region of interest" description="Disordered" evidence="1">
    <location>
        <begin position="454"/>
        <end position="504"/>
    </location>
</feature>
<feature type="compositionally biased region" description="Acidic residues" evidence="1">
    <location>
        <begin position="468"/>
        <end position="489"/>
    </location>
</feature>
<feature type="region of interest" description="Disordered" evidence="1">
    <location>
        <begin position="144"/>
        <end position="170"/>
    </location>
</feature>
<dbReference type="EMBL" id="CP031310">
    <property type="protein sequence ID" value="QCC50411.1"/>
    <property type="molecule type" value="Genomic_DNA"/>
</dbReference>
<dbReference type="PANTHER" id="PTHR46182:SF2">
    <property type="entry name" value="FI19480P1"/>
    <property type="match status" value="1"/>
</dbReference>
<protein>
    <recommendedName>
        <fullName evidence="2">PKD/Chitinase domain-containing protein</fullName>
    </recommendedName>
</protein>
<evidence type="ECO:0000313" key="3">
    <source>
        <dbReference type="EMBL" id="QCC50411.1"/>
    </source>
</evidence>
<dbReference type="PANTHER" id="PTHR46182">
    <property type="entry name" value="FI19480P1"/>
    <property type="match status" value="1"/>
</dbReference>